<gene>
    <name evidence="1" type="ORF">NZH93_26915</name>
</gene>
<keyword evidence="2" id="KW-1185">Reference proteome</keyword>
<reference evidence="1" key="1">
    <citation type="submission" date="2022-08" db="EMBL/GenBank/DDBJ databases">
        <authorList>
            <person name="Tistechok S."/>
            <person name="Samborskyy M."/>
            <person name="Roman I."/>
        </authorList>
    </citation>
    <scope>NUCLEOTIDE SEQUENCE</scope>
    <source>
        <strain evidence="1">DSM 103496</strain>
    </source>
</reference>
<name>A0A9X2VQU3_9PSEU</name>
<evidence type="ECO:0000313" key="1">
    <source>
        <dbReference type="EMBL" id="MCS7480502.1"/>
    </source>
</evidence>
<accession>A0A9X2VQU3</accession>
<comment type="caution">
    <text evidence="1">The sequence shown here is derived from an EMBL/GenBank/DDBJ whole genome shotgun (WGS) entry which is preliminary data.</text>
</comment>
<sequence length="401" mass="43181">MRRFDTPADAAAHLGPLLDRPVPTTSATLAPGITFHAESLALGSTFTNSYTATWHAPARADVLVTEPPVSTADHARRTGDVVTTTAGFFFLADRCRHRPRTLSLNLAIRAGRVLSVPVATQDALVSRDGVLSVVEVPARGELSLSGQRLRWAGSRTAFDADCLVYGNANCAIQHQPDERTGKVRVFQEESRLTPPITDDRWTDLGFHATPDGRFAAVTREDTGRVDVFAHDVVVRCPRSAAGTRLDVHTIGPLTPGDQQGAISVGPSLAHPDPVTHPLNDDRSLGSYPLLRDRASTRLVFYETGDGARHLRLFDGRPGSTTFPGLTLEQTLTAVRAAGDVVSGCLLDSGNTSKLTVLRDGLLTSHGNRHYLRWPPPGETGYTWTPDHGRPVASLIALRPPA</sequence>
<dbReference type="Proteomes" id="UP001141259">
    <property type="component" value="Unassembled WGS sequence"/>
</dbReference>
<proteinExistence type="predicted"/>
<evidence type="ECO:0000313" key="2">
    <source>
        <dbReference type="Proteomes" id="UP001141259"/>
    </source>
</evidence>
<dbReference type="RefSeq" id="WP_259626001.1">
    <property type="nucleotide sequence ID" value="NZ_JANYMP010000014.1"/>
</dbReference>
<protein>
    <submittedName>
        <fullName evidence="1">Uncharacterized protein</fullName>
    </submittedName>
</protein>
<dbReference type="AlphaFoldDB" id="A0A9X2VQU3"/>
<dbReference type="EMBL" id="JANYMP010000014">
    <property type="protein sequence ID" value="MCS7480502.1"/>
    <property type="molecule type" value="Genomic_DNA"/>
</dbReference>
<organism evidence="1 2">
    <name type="scientific">Umezawaea endophytica</name>
    <dbReference type="NCBI Taxonomy" id="1654476"/>
    <lineage>
        <taxon>Bacteria</taxon>
        <taxon>Bacillati</taxon>
        <taxon>Actinomycetota</taxon>
        <taxon>Actinomycetes</taxon>
        <taxon>Pseudonocardiales</taxon>
        <taxon>Pseudonocardiaceae</taxon>
        <taxon>Umezawaea</taxon>
    </lineage>
</organism>